<dbReference type="InterPro" id="IPR050216">
    <property type="entry name" value="LRR_domain-containing"/>
</dbReference>
<dbReference type="KEGG" id="uam:UABAM_01725"/>
<reference evidence="3 4" key="1">
    <citation type="submission" date="2019-08" db="EMBL/GenBank/DDBJ databases">
        <title>Complete genome sequence of Candidatus Uab amorphum.</title>
        <authorList>
            <person name="Shiratori T."/>
            <person name="Suzuki S."/>
            <person name="Kakizawa Y."/>
            <person name="Ishida K."/>
        </authorList>
    </citation>
    <scope>NUCLEOTIDE SEQUENCE [LARGE SCALE GENOMIC DNA]</scope>
    <source>
        <strain evidence="3 4">SRT547</strain>
    </source>
</reference>
<keyword evidence="2" id="KW-0677">Repeat</keyword>
<organism evidence="3 4">
    <name type="scientific">Uabimicrobium amorphum</name>
    <dbReference type="NCBI Taxonomy" id="2596890"/>
    <lineage>
        <taxon>Bacteria</taxon>
        <taxon>Pseudomonadati</taxon>
        <taxon>Planctomycetota</taxon>
        <taxon>Candidatus Uabimicrobiia</taxon>
        <taxon>Candidatus Uabimicrobiales</taxon>
        <taxon>Candidatus Uabimicrobiaceae</taxon>
        <taxon>Candidatus Uabimicrobium</taxon>
    </lineage>
</organism>
<dbReference type="GO" id="GO:0005737">
    <property type="term" value="C:cytoplasm"/>
    <property type="evidence" value="ECO:0007669"/>
    <property type="project" value="TreeGrafter"/>
</dbReference>
<name>A0A5S9F2Q9_UABAM</name>
<evidence type="ECO:0000256" key="1">
    <source>
        <dbReference type="ARBA" id="ARBA00022614"/>
    </source>
</evidence>
<dbReference type="OrthoDB" id="9779858at2"/>
<keyword evidence="1" id="KW-0433">Leucine-rich repeat</keyword>
<keyword evidence="4" id="KW-1185">Reference proteome</keyword>
<proteinExistence type="predicted"/>
<accession>A0A5S9F2Q9</accession>
<dbReference type="InterPro" id="IPR027417">
    <property type="entry name" value="P-loop_NTPase"/>
</dbReference>
<evidence type="ECO:0000313" key="4">
    <source>
        <dbReference type="Proteomes" id="UP000326354"/>
    </source>
</evidence>
<evidence type="ECO:0000256" key="2">
    <source>
        <dbReference type="ARBA" id="ARBA00022737"/>
    </source>
</evidence>
<dbReference type="RefSeq" id="WP_151967574.1">
    <property type="nucleotide sequence ID" value="NZ_AP019860.1"/>
</dbReference>
<dbReference type="PANTHER" id="PTHR48051">
    <property type="match status" value="1"/>
</dbReference>
<protein>
    <submittedName>
        <fullName evidence="3">Gliding protein mglA</fullName>
    </submittedName>
</protein>
<gene>
    <name evidence="3" type="ORF">UABAM_01725</name>
</gene>
<dbReference type="Proteomes" id="UP000326354">
    <property type="component" value="Chromosome"/>
</dbReference>
<dbReference type="Gene3D" id="3.80.10.10">
    <property type="entry name" value="Ribonuclease Inhibitor"/>
    <property type="match status" value="1"/>
</dbReference>
<dbReference type="PANTHER" id="PTHR48051:SF1">
    <property type="entry name" value="RAS SUPPRESSOR PROTEIN 1"/>
    <property type="match status" value="1"/>
</dbReference>
<sequence>MATINYLQNEITIKIAYCGPESAGKKTNLQFIHDRIPPSNRDELVYMEKDNAQIMCFKSFQPEVGKVHGMKVKSELFAICGDLGEAKDILGKIDGIVFVADSCGEKLDENLIVLRNLEHFLQECEIDILDVLTVIQWNKADTPNSCDPNTLERYINYLGFRTIRTVASNGDGVFATLKICCLDILMRLDREVGRKRSLFVKKQRESLTCIDTKMKYDGCTFYLKKNEDYRFEKCIFRNCSFRSEGCNISFVDNCEFSNCGFWGEFVIDLSQKNLRSIPDWVYSATFASTLNLQDNDITDISYKLGKLAELRHLNLDGNEITSIPGSMRRLQNLELLSISGHNLCKEQQESLRLWLPDCNIFLTGGCS</sequence>
<dbReference type="SUPFAM" id="SSF52058">
    <property type="entry name" value="L domain-like"/>
    <property type="match status" value="1"/>
</dbReference>
<dbReference type="Pfam" id="PF13855">
    <property type="entry name" value="LRR_8"/>
    <property type="match status" value="1"/>
</dbReference>
<dbReference type="Gene3D" id="3.40.50.300">
    <property type="entry name" value="P-loop containing nucleotide triphosphate hydrolases"/>
    <property type="match status" value="1"/>
</dbReference>
<evidence type="ECO:0000313" key="3">
    <source>
        <dbReference type="EMBL" id="BBM83373.1"/>
    </source>
</evidence>
<dbReference type="PROSITE" id="PS51450">
    <property type="entry name" value="LRR"/>
    <property type="match status" value="1"/>
</dbReference>
<dbReference type="SUPFAM" id="SSF52540">
    <property type="entry name" value="P-loop containing nucleoside triphosphate hydrolases"/>
    <property type="match status" value="1"/>
</dbReference>
<dbReference type="InterPro" id="IPR001611">
    <property type="entry name" value="Leu-rich_rpt"/>
</dbReference>
<dbReference type="InterPro" id="IPR032675">
    <property type="entry name" value="LRR_dom_sf"/>
</dbReference>
<dbReference type="CDD" id="cd00882">
    <property type="entry name" value="Ras_like_GTPase"/>
    <property type="match status" value="1"/>
</dbReference>
<dbReference type="AlphaFoldDB" id="A0A5S9F2Q9"/>
<dbReference type="EMBL" id="AP019860">
    <property type="protein sequence ID" value="BBM83373.1"/>
    <property type="molecule type" value="Genomic_DNA"/>
</dbReference>